<evidence type="ECO:0000313" key="1">
    <source>
        <dbReference type="EMBL" id="ACU60465.1"/>
    </source>
</evidence>
<protein>
    <submittedName>
        <fullName evidence="1">Uncharacterized protein</fullName>
    </submittedName>
</protein>
<reference evidence="1 2" key="2">
    <citation type="journal article" date="2010" name="Stand. Genomic Sci.">
        <title>Complete genome sequence of Chitinophaga pinensis type strain (UQM 2034).</title>
        <authorList>
            <person name="Glavina Del Rio T."/>
            <person name="Abt B."/>
            <person name="Spring S."/>
            <person name="Lapidus A."/>
            <person name="Nolan M."/>
            <person name="Tice H."/>
            <person name="Copeland A."/>
            <person name="Cheng J.F."/>
            <person name="Chen F."/>
            <person name="Bruce D."/>
            <person name="Goodwin L."/>
            <person name="Pitluck S."/>
            <person name="Ivanova N."/>
            <person name="Mavromatis K."/>
            <person name="Mikhailova N."/>
            <person name="Pati A."/>
            <person name="Chen A."/>
            <person name="Palaniappan K."/>
            <person name="Land M."/>
            <person name="Hauser L."/>
            <person name="Chang Y.J."/>
            <person name="Jeffries C.D."/>
            <person name="Chain P."/>
            <person name="Saunders E."/>
            <person name="Detter J.C."/>
            <person name="Brettin T."/>
            <person name="Rohde M."/>
            <person name="Goker M."/>
            <person name="Bristow J."/>
            <person name="Eisen J.A."/>
            <person name="Markowitz V."/>
            <person name="Hugenholtz P."/>
            <person name="Kyrpides N.C."/>
            <person name="Klenk H.P."/>
            <person name="Lucas S."/>
        </authorList>
    </citation>
    <scope>NUCLEOTIDE SEQUENCE [LARGE SCALE GENOMIC DNA]</scope>
    <source>
        <strain evidence="2">ATCC 43595 / DSM 2588 / LMG 13176 / NBRC 15968 / NCIMB 11800 / UQM 2034</strain>
    </source>
</reference>
<gene>
    <name evidence="1" type="ordered locus">Cpin_2989</name>
</gene>
<name>A0A979G462_CHIPD</name>
<dbReference type="OrthoDB" id="9763471at2"/>
<sequence>MLIPAEVELKQITKAKAFPVSYSWSRLEGRPVTDNFDRALKAEVRDALWMLTRQWQLGEFEGDDAGSPVTVKLSTSAIEVNKYKADDQTVQSFNKNIPFEATVEQRPVPFNTLQQDLSLDLRLIMGRRWLLLLKNKGLLDAPMKQFFLDHYGIRKPAPTNAADAGICAHPETWQQYAAVAGRMVDGGKLYLELKDNTVPHYYDLPDFPPADHTVLDGIEKEFRTWFSNLLYQPEDPINDAWKPEQLEYQFAISAPAGNGEKVLHAEEYYHGHLDWYNVDVAKDTPTLGELPPDAPPPPVPVKITQSLIPAPVQFEGMPNTRWWAFEDSRTNFSYVKPDTAELAKLLLIEFGLIYANDWYLIPYKLPVGTLTSIKGLTLTNSFGENFWIDAAGKGDTNDFLRWNMFSMKVDSATPVPTDNDLLLLPTVAKIQESKAQEEVLFIRDEMANMVWGVETIIPLPGGTSKSGFEAAVEYHSFLQKLIDDSGVVLPPGPPVKDGDEEARIRYEVMNAIPENWIPFVPAHVEGSNREVQLQRAAMPRILNNDPKTRPDKIRPRTSLLQYKLAEKGAYFIHEEEVPRSGVRVAQSYQRTRWNDGKVFVWFGVRKTTGKGEGSSGLGFDRIVNRPADTP</sequence>
<evidence type="ECO:0000313" key="2">
    <source>
        <dbReference type="Proteomes" id="UP000002215"/>
    </source>
</evidence>
<dbReference type="Proteomes" id="UP000002215">
    <property type="component" value="Chromosome"/>
</dbReference>
<accession>A0A979G462</accession>
<dbReference type="EMBL" id="CP001699">
    <property type="protein sequence ID" value="ACU60465.1"/>
    <property type="molecule type" value="Genomic_DNA"/>
</dbReference>
<dbReference type="AlphaFoldDB" id="A0A979G462"/>
<organism evidence="1 2">
    <name type="scientific">Chitinophaga pinensis (strain ATCC 43595 / DSM 2588 / LMG 13176 / NBRC 15968 / NCIMB 11800 / UQM 2034)</name>
    <dbReference type="NCBI Taxonomy" id="485918"/>
    <lineage>
        <taxon>Bacteria</taxon>
        <taxon>Pseudomonadati</taxon>
        <taxon>Bacteroidota</taxon>
        <taxon>Chitinophagia</taxon>
        <taxon>Chitinophagales</taxon>
        <taxon>Chitinophagaceae</taxon>
        <taxon>Chitinophaga</taxon>
    </lineage>
</organism>
<dbReference type="RefSeq" id="WP_012790641.1">
    <property type="nucleotide sequence ID" value="NC_013132.1"/>
</dbReference>
<dbReference type="KEGG" id="cpi:Cpin_2989"/>
<proteinExistence type="predicted"/>
<reference evidence="2" key="1">
    <citation type="submission" date="2009-08" db="EMBL/GenBank/DDBJ databases">
        <title>The complete genome of Chitinophaga pinensis DSM 2588.</title>
        <authorList>
            <consortium name="US DOE Joint Genome Institute (JGI-PGF)"/>
            <person name="Lucas S."/>
            <person name="Copeland A."/>
            <person name="Lapidus A."/>
            <person name="Glavina del Rio T."/>
            <person name="Dalin E."/>
            <person name="Tice H."/>
            <person name="Bruce D."/>
            <person name="Goodwin L."/>
            <person name="Pitluck S."/>
            <person name="Kyrpides N."/>
            <person name="Mavromatis K."/>
            <person name="Ivanova N."/>
            <person name="Mikhailova N."/>
            <person name="Sims D."/>
            <person name="Meinche L."/>
            <person name="Brettin T."/>
            <person name="Detter J.C."/>
            <person name="Han C."/>
            <person name="Larimer F."/>
            <person name="Land M."/>
            <person name="Hauser L."/>
            <person name="Markowitz V."/>
            <person name="Cheng J.-F."/>
            <person name="Hugenholtz P."/>
            <person name="Woyke T."/>
            <person name="Wu D."/>
            <person name="Spring S."/>
            <person name="Klenk H.-P."/>
            <person name="Eisen J.A."/>
        </authorList>
    </citation>
    <scope>NUCLEOTIDE SEQUENCE [LARGE SCALE GENOMIC DNA]</scope>
    <source>
        <strain evidence="2">ATCC 43595 / DSM 2588 / LMG 13176 / NBRC 15968 / NCIMB 11800 / UQM 2034</strain>
    </source>
</reference>